<dbReference type="FunFam" id="3.10.450.10:FF:000004">
    <property type="entry name" value="Cystatin C"/>
    <property type="match status" value="1"/>
</dbReference>
<sequence>MLTTLVVALNLSLSPMLVHTLQNDTEKFSVQEIGAPEALQYAVSKYNENSDDLYRDVVVQVKDIKFQHKAAGTKYLFHVILDQSICKKSQSFFASCPLSDLLQRKYCHFEVYVEQLDNHKSLTSSKCNRIGLFHTAAQPQEDDDAESMLEDPDVGLL</sequence>
<dbReference type="PANTHER" id="PTHR46186:SF6">
    <property type="entry name" value="CYSTATIN-C"/>
    <property type="match status" value="1"/>
</dbReference>
<dbReference type="SUPFAM" id="SSF54403">
    <property type="entry name" value="Cystatin/monellin"/>
    <property type="match status" value="1"/>
</dbReference>
<dbReference type="SMART" id="SM00043">
    <property type="entry name" value="CY"/>
    <property type="match status" value="1"/>
</dbReference>
<dbReference type="GO" id="GO:0005737">
    <property type="term" value="C:cytoplasm"/>
    <property type="evidence" value="ECO:0007669"/>
    <property type="project" value="TreeGrafter"/>
</dbReference>
<dbReference type="Proteomes" id="UP001488838">
    <property type="component" value="Unassembled WGS sequence"/>
</dbReference>
<dbReference type="CDD" id="cd00042">
    <property type="entry name" value="CY"/>
    <property type="match status" value="1"/>
</dbReference>
<evidence type="ECO:0000256" key="1">
    <source>
        <dbReference type="ARBA" id="ARBA00009403"/>
    </source>
</evidence>
<protein>
    <recommendedName>
        <fullName evidence="4">Cystatin domain-containing protein</fullName>
    </recommendedName>
</protein>
<feature type="chain" id="PRO_5043810524" description="Cystatin domain-containing protein" evidence="3">
    <location>
        <begin position="21"/>
        <end position="157"/>
    </location>
</feature>
<organism evidence="5 6">
    <name type="scientific">Myodes glareolus</name>
    <name type="common">Bank vole</name>
    <name type="synonym">Clethrionomys glareolus</name>
    <dbReference type="NCBI Taxonomy" id="447135"/>
    <lineage>
        <taxon>Eukaryota</taxon>
        <taxon>Metazoa</taxon>
        <taxon>Chordata</taxon>
        <taxon>Craniata</taxon>
        <taxon>Vertebrata</taxon>
        <taxon>Euteleostomi</taxon>
        <taxon>Mammalia</taxon>
        <taxon>Eutheria</taxon>
        <taxon>Euarchontoglires</taxon>
        <taxon>Glires</taxon>
        <taxon>Rodentia</taxon>
        <taxon>Myomorpha</taxon>
        <taxon>Muroidea</taxon>
        <taxon>Cricetidae</taxon>
        <taxon>Arvicolinae</taxon>
        <taxon>Myodes</taxon>
    </lineage>
</organism>
<proteinExistence type="inferred from homology"/>
<dbReference type="GO" id="GO:0005615">
    <property type="term" value="C:extracellular space"/>
    <property type="evidence" value="ECO:0007669"/>
    <property type="project" value="TreeGrafter"/>
</dbReference>
<comment type="caution">
    <text evidence="5">The sequence shown here is derived from an EMBL/GenBank/DDBJ whole genome shotgun (WGS) entry which is preliminary data.</text>
</comment>
<keyword evidence="6" id="KW-1185">Reference proteome</keyword>
<feature type="signal peptide" evidence="3">
    <location>
        <begin position="1"/>
        <end position="20"/>
    </location>
</feature>
<dbReference type="Gene3D" id="3.10.450.10">
    <property type="match status" value="1"/>
</dbReference>
<accession>A0AAW0H5D2</accession>
<dbReference type="InterPro" id="IPR000010">
    <property type="entry name" value="Cystatin_dom"/>
</dbReference>
<evidence type="ECO:0000313" key="5">
    <source>
        <dbReference type="EMBL" id="KAK7796641.1"/>
    </source>
</evidence>
<dbReference type="EMBL" id="JBBHLL010001080">
    <property type="protein sequence ID" value="KAK7796641.1"/>
    <property type="molecule type" value="Genomic_DNA"/>
</dbReference>
<dbReference type="AlphaFoldDB" id="A0AAW0H5D2"/>
<evidence type="ECO:0000256" key="2">
    <source>
        <dbReference type="ARBA" id="ARBA00023157"/>
    </source>
</evidence>
<dbReference type="InterPro" id="IPR046350">
    <property type="entry name" value="Cystatin_sf"/>
</dbReference>
<reference evidence="5 6" key="1">
    <citation type="journal article" date="2023" name="bioRxiv">
        <title>Conserved and derived expression patterns and positive selection on dental genes reveal complex evolutionary context of ever-growing rodent molars.</title>
        <authorList>
            <person name="Calamari Z.T."/>
            <person name="Song A."/>
            <person name="Cohen E."/>
            <person name="Akter M."/>
            <person name="Roy R.D."/>
            <person name="Hallikas O."/>
            <person name="Christensen M.M."/>
            <person name="Li P."/>
            <person name="Marangoni P."/>
            <person name="Jernvall J."/>
            <person name="Klein O.D."/>
        </authorList>
    </citation>
    <scope>NUCLEOTIDE SEQUENCE [LARGE SCALE GENOMIC DNA]</scope>
    <source>
        <strain evidence="5">V071</strain>
    </source>
</reference>
<evidence type="ECO:0000259" key="4">
    <source>
        <dbReference type="SMART" id="SM00043"/>
    </source>
</evidence>
<evidence type="ECO:0000256" key="3">
    <source>
        <dbReference type="SAM" id="SignalP"/>
    </source>
</evidence>
<dbReference type="Pfam" id="PF00031">
    <property type="entry name" value="Cystatin"/>
    <property type="match status" value="1"/>
</dbReference>
<dbReference type="PANTHER" id="PTHR46186">
    <property type="entry name" value="CYSTATIN"/>
    <property type="match status" value="1"/>
</dbReference>
<comment type="similarity">
    <text evidence="1">Belongs to the cystatin family.</text>
</comment>
<keyword evidence="3" id="KW-0732">Signal</keyword>
<name>A0AAW0H5D2_MYOGA</name>
<evidence type="ECO:0000313" key="6">
    <source>
        <dbReference type="Proteomes" id="UP001488838"/>
    </source>
</evidence>
<gene>
    <name evidence="5" type="ORF">U0070_006753</name>
</gene>
<dbReference type="GO" id="GO:0031982">
    <property type="term" value="C:vesicle"/>
    <property type="evidence" value="ECO:0007669"/>
    <property type="project" value="TreeGrafter"/>
</dbReference>
<feature type="domain" description="Cystatin" evidence="4">
    <location>
        <begin position="20"/>
        <end position="128"/>
    </location>
</feature>
<dbReference type="GO" id="GO:0004869">
    <property type="term" value="F:cysteine-type endopeptidase inhibitor activity"/>
    <property type="evidence" value="ECO:0007669"/>
    <property type="project" value="InterPro"/>
</dbReference>
<keyword evidence="2" id="KW-1015">Disulfide bond</keyword>